<dbReference type="PANTHER" id="PTHR21431:SF0">
    <property type="entry name" value="PREFOLDIN SUBUNIT 6"/>
    <property type="match status" value="1"/>
</dbReference>
<comment type="subunit">
    <text evidence="2">Heterohexamer of two PFD-alpha type and four PFD-beta type subunits.</text>
</comment>
<dbReference type="RefSeq" id="XP_017889415.1">
    <property type="nucleotide sequence ID" value="XM_018033926.2"/>
</dbReference>
<dbReference type="SUPFAM" id="SSF46579">
    <property type="entry name" value="Prefoldin"/>
    <property type="match status" value="1"/>
</dbReference>
<dbReference type="Gene3D" id="1.10.287.370">
    <property type="match status" value="1"/>
</dbReference>
<accession>A0AAJ7JBJ4</accession>
<evidence type="ECO:0000256" key="4">
    <source>
        <dbReference type="ARBA" id="ARBA00072592"/>
    </source>
</evidence>
<evidence type="ECO:0000256" key="3">
    <source>
        <dbReference type="ARBA" id="ARBA00023186"/>
    </source>
</evidence>
<dbReference type="Proteomes" id="UP000694925">
    <property type="component" value="Unplaced"/>
</dbReference>
<dbReference type="Pfam" id="PF01920">
    <property type="entry name" value="Prefoldin_2"/>
    <property type="match status" value="1"/>
</dbReference>
<evidence type="ECO:0000256" key="1">
    <source>
        <dbReference type="ARBA" id="ARBA00008045"/>
    </source>
</evidence>
<evidence type="ECO:0000313" key="6">
    <source>
        <dbReference type="RefSeq" id="XP_017889415.1"/>
    </source>
</evidence>
<dbReference type="InterPro" id="IPR002777">
    <property type="entry name" value="PFD_beta-like"/>
</dbReference>
<dbReference type="GO" id="GO:0051082">
    <property type="term" value="F:unfolded protein binding"/>
    <property type="evidence" value="ECO:0007669"/>
    <property type="project" value="InterPro"/>
</dbReference>
<dbReference type="PANTHER" id="PTHR21431">
    <property type="entry name" value="PREFOLDIN SUBUNIT 6"/>
    <property type="match status" value="1"/>
</dbReference>
<proteinExistence type="inferred from homology"/>
<dbReference type="CTD" id="10471"/>
<dbReference type="KEGG" id="ccal:108630575"/>
<sequence length="129" mass="15154">MTEEIQKKLKGEIDKYKQVQRDYHKALSQRQQLDVQLNENIAVKKELDLLKADDDVFTLLGPVLIKRDLEEAKQNVAKRMEYISSELKRVEELISTLDKKQDSQRETLDKYQQMFQQAQMKASLGQQKA</sequence>
<dbReference type="GO" id="GO:0016272">
    <property type="term" value="C:prefoldin complex"/>
    <property type="evidence" value="ECO:0007669"/>
    <property type="project" value="InterPro"/>
</dbReference>
<dbReference type="GO" id="GO:0051087">
    <property type="term" value="F:protein-folding chaperone binding"/>
    <property type="evidence" value="ECO:0007669"/>
    <property type="project" value="TreeGrafter"/>
</dbReference>
<keyword evidence="5" id="KW-1185">Reference proteome</keyword>
<dbReference type="GO" id="GO:0006457">
    <property type="term" value="P:protein folding"/>
    <property type="evidence" value="ECO:0007669"/>
    <property type="project" value="InterPro"/>
</dbReference>
<comment type="similarity">
    <text evidence="1">Belongs to the prefoldin subunit beta family.</text>
</comment>
<dbReference type="GO" id="GO:0005737">
    <property type="term" value="C:cytoplasm"/>
    <property type="evidence" value="ECO:0007669"/>
    <property type="project" value="TreeGrafter"/>
</dbReference>
<name>A0AAJ7JBJ4_9HYME</name>
<keyword evidence="3" id="KW-0143">Chaperone</keyword>
<protein>
    <recommendedName>
        <fullName evidence="4">Probable prefoldin subunit 6</fullName>
    </recommendedName>
</protein>
<dbReference type="RefSeq" id="XP_026673960.1">
    <property type="nucleotide sequence ID" value="XM_026818159.1"/>
</dbReference>
<evidence type="ECO:0000256" key="2">
    <source>
        <dbReference type="ARBA" id="ARBA00011695"/>
    </source>
</evidence>
<dbReference type="FunFam" id="1.10.287.370:FF:000003">
    <property type="entry name" value="Prefoldin subunit 6"/>
    <property type="match status" value="1"/>
</dbReference>
<evidence type="ECO:0000313" key="7">
    <source>
        <dbReference type="RefSeq" id="XP_026673960.1"/>
    </source>
</evidence>
<dbReference type="InterPro" id="IPR009053">
    <property type="entry name" value="Prefoldin"/>
</dbReference>
<dbReference type="GeneID" id="108630575"/>
<evidence type="ECO:0000313" key="5">
    <source>
        <dbReference type="Proteomes" id="UP000694925"/>
    </source>
</evidence>
<dbReference type="CDD" id="cd23161">
    <property type="entry name" value="Prefoldin_6"/>
    <property type="match status" value="1"/>
</dbReference>
<reference evidence="6 7" key="1">
    <citation type="submission" date="2025-04" db="UniProtKB">
        <authorList>
            <consortium name="RefSeq"/>
        </authorList>
    </citation>
    <scope>IDENTIFICATION</scope>
    <source>
        <tissue evidence="6 7">Whole body</tissue>
    </source>
</reference>
<gene>
    <name evidence="6 7" type="primary">LOC108630575</name>
</gene>
<dbReference type="AlphaFoldDB" id="A0AAJ7JBJ4"/>
<dbReference type="GO" id="GO:0051131">
    <property type="term" value="P:chaperone-mediated protein complex assembly"/>
    <property type="evidence" value="ECO:0007669"/>
    <property type="project" value="TreeGrafter"/>
</dbReference>
<organism evidence="5 6">
    <name type="scientific">Ceratina calcarata</name>
    <dbReference type="NCBI Taxonomy" id="156304"/>
    <lineage>
        <taxon>Eukaryota</taxon>
        <taxon>Metazoa</taxon>
        <taxon>Ecdysozoa</taxon>
        <taxon>Arthropoda</taxon>
        <taxon>Hexapoda</taxon>
        <taxon>Insecta</taxon>
        <taxon>Pterygota</taxon>
        <taxon>Neoptera</taxon>
        <taxon>Endopterygota</taxon>
        <taxon>Hymenoptera</taxon>
        <taxon>Apocrita</taxon>
        <taxon>Aculeata</taxon>
        <taxon>Apoidea</taxon>
        <taxon>Anthophila</taxon>
        <taxon>Apidae</taxon>
        <taxon>Ceratina</taxon>
        <taxon>Zadontomerus</taxon>
    </lineage>
</organism>